<evidence type="ECO:0000256" key="1">
    <source>
        <dbReference type="ARBA" id="ARBA00008023"/>
    </source>
</evidence>
<dbReference type="HAMAP" id="MF_01405">
    <property type="entry name" value="Non_canon_purine_NTPase"/>
    <property type="match status" value="1"/>
</dbReference>
<dbReference type="PANTHER" id="PTHR11067:SF9">
    <property type="entry name" value="INOSINE TRIPHOSPHATE PYROPHOSPHATASE"/>
    <property type="match status" value="1"/>
</dbReference>
<gene>
    <name evidence="12" type="primary">rdgB</name>
    <name evidence="12" type="ORF">STURON_00346</name>
</gene>
<evidence type="ECO:0000313" key="12">
    <source>
        <dbReference type="EMBL" id="AKU79592.1"/>
    </source>
</evidence>
<dbReference type="EMBL" id="CP012328">
    <property type="protein sequence ID" value="AKU79592.1"/>
    <property type="molecule type" value="Genomic_DNA"/>
</dbReference>
<evidence type="ECO:0000256" key="10">
    <source>
        <dbReference type="HAMAP-Rule" id="MF_01405"/>
    </source>
</evidence>
<keyword evidence="13" id="KW-1185">Reference proteome</keyword>
<organism evidence="12 13">
    <name type="scientific">Spiroplasma turonicum</name>
    <dbReference type="NCBI Taxonomy" id="216946"/>
    <lineage>
        <taxon>Bacteria</taxon>
        <taxon>Bacillati</taxon>
        <taxon>Mycoplasmatota</taxon>
        <taxon>Mollicutes</taxon>
        <taxon>Entomoplasmatales</taxon>
        <taxon>Spiroplasmataceae</taxon>
        <taxon>Spiroplasma</taxon>
    </lineage>
</organism>
<dbReference type="RefSeq" id="WP_158500507.1">
    <property type="nucleotide sequence ID" value="NZ_CP012328.1"/>
</dbReference>
<comment type="function">
    <text evidence="10">Pyrophosphatase that catalyzes the hydrolysis of nucleoside triphosphates to their monophosphate derivatives, with a high preference for the non-canonical purine nucleotides XTP (xanthosine triphosphate), dITP (deoxyinosine triphosphate) and ITP. Seems to function as a house-cleaning enzyme that removes non-canonical purine nucleotides from the nucleotide pool, thus preventing their incorporation into DNA/RNA and avoiding chromosomal lesions.</text>
</comment>
<name>A0A0K1P6T3_9MOLU</name>
<evidence type="ECO:0000256" key="8">
    <source>
        <dbReference type="ARBA" id="ARBA00051875"/>
    </source>
</evidence>
<evidence type="ECO:0000256" key="6">
    <source>
        <dbReference type="ARBA" id="ARBA00022842"/>
    </source>
</evidence>
<dbReference type="InterPro" id="IPR029001">
    <property type="entry name" value="ITPase-like_fam"/>
</dbReference>
<reference evidence="12 13" key="1">
    <citation type="journal article" date="2015" name="Genome Announc.">
        <title>Complete Genome Sequence of Spiroplasma turonicum Strain Tab4cT, a Parasite of a Horse Fly, Haematopota sp. (Diptera: Tabanidae).</title>
        <authorList>
            <person name="Davis R.E."/>
            <person name="Shao J."/>
            <person name="Zhao Y."/>
            <person name="Gasparich G.E."/>
            <person name="Gaynor B.J."/>
            <person name="Donofrio N."/>
        </authorList>
    </citation>
    <scope>NUCLEOTIDE SEQUENCE [LARGE SCALE GENOMIC DNA]</scope>
    <source>
        <strain evidence="12 13">Tab4c</strain>
    </source>
</reference>
<dbReference type="NCBIfam" id="TIGR00042">
    <property type="entry name" value="RdgB/HAM1 family non-canonical purine NTP pyrophosphatase"/>
    <property type="match status" value="1"/>
</dbReference>
<keyword evidence="4 10" id="KW-0547">Nucleotide-binding</keyword>
<evidence type="ECO:0000256" key="9">
    <source>
        <dbReference type="ARBA" id="ARBA00052017"/>
    </source>
</evidence>
<evidence type="ECO:0000256" key="11">
    <source>
        <dbReference type="RuleBase" id="RU003781"/>
    </source>
</evidence>
<dbReference type="GO" id="GO:0009146">
    <property type="term" value="P:purine nucleoside triphosphate catabolic process"/>
    <property type="evidence" value="ECO:0007669"/>
    <property type="project" value="UniProtKB-UniRule"/>
</dbReference>
<dbReference type="CDD" id="cd00515">
    <property type="entry name" value="HAM1"/>
    <property type="match status" value="1"/>
</dbReference>
<comment type="catalytic activity">
    <reaction evidence="10">
        <text>ITP + H2O = IMP + diphosphate + H(+)</text>
        <dbReference type="Rhea" id="RHEA:29399"/>
        <dbReference type="ChEBI" id="CHEBI:15377"/>
        <dbReference type="ChEBI" id="CHEBI:15378"/>
        <dbReference type="ChEBI" id="CHEBI:33019"/>
        <dbReference type="ChEBI" id="CHEBI:58053"/>
        <dbReference type="ChEBI" id="CHEBI:61402"/>
        <dbReference type="EC" id="3.6.1.66"/>
    </reaction>
</comment>
<comment type="cofactor">
    <cofactor evidence="10">
        <name>Mg(2+)</name>
        <dbReference type="ChEBI" id="CHEBI:18420"/>
    </cofactor>
    <text evidence="10">Binds 1 Mg(2+) ion per subunit.</text>
</comment>
<evidence type="ECO:0000256" key="7">
    <source>
        <dbReference type="ARBA" id="ARBA00023080"/>
    </source>
</evidence>
<keyword evidence="3 10" id="KW-0479">Metal-binding</keyword>
<evidence type="ECO:0000256" key="5">
    <source>
        <dbReference type="ARBA" id="ARBA00022801"/>
    </source>
</evidence>
<feature type="binding site" evidence="10">
    <location>
        <begin position="7"/>
        <end position="12"/>
    </location>
    <ligand>
        <name>substrate</name>
    </ligand>
</feature>
<feature type="binding site" evidence="10">
    <location>
        <position position="177"/>
    </location>
    <ligand>
        <name>substrate</name>
    </ligand>
</feature>
<dbReference type="Pfam" id="PF01725">
    <property type="entry name" value="Ham1p_like"/>
    <property type="match status" value="1"/>
</dbReference>
<proteinExistence type="inferred from homology"/>
<dbReference type="PANTHER" id="PTHR11067">
    <property type="entry name" value="INOSINE TRIPHOSPHATE PYROPHOSPHATASE/HAM1 PROTEIN"/>
    <property type="match status" value="1"/>
</dbReference>
<dbReference type="GO" id="GO:0036220">
    <property type="term" value="F:ITP diphosphatase activity"/>
    <property type="evidence" value="ECO:0007669"/>
    <property type="project" value="UniProtKB-UniRule"/>
</dbReference>
<feature type="binding site" evidence="10">
    <location>
        <position position="67"/>
    </location>
    <ligand>
        <name>Mg(2+)</name>
        <dbReference type="ChEBI" id="CHEBI:18420"/>
    </ligand>
</feature>
<keyword evidence="5 10" id="KW-0378">Hydrolase</keyword>
<dbReference type="Gene3D" id="3.90.950.10">
    <property type="match status" value="1"/>
</dbReference>
<dbReference type="STRING" id="216946.STURO_v1c03460"/>
<keyword evidence="6 10" id="KW-0460">Magnesium</keyword>
<feature type="active site" description="Proton acceptor" evidence="10">
    <location>
        <position position="67"/>
    </location>
</feature>
<feature type="binding site" evidence="10">
    <location>
        <begin position="182"/>
        <end position="183"/>
    </location>
    <ligand>
        <name>substrate</name>
    </ligand>
</feature>
<dbReference type="PATRIC" id="fig|216946.3.peg.346"/>
<accession>A0A0K1P6T3</accession>
<dbReference type="GO" id="GO:0009117">
    <property type="term" value="P:nucleotide metabolic process"/>
    <property type="evidence" value="ECO:0007669"/>
    <property type="project" value="UniProtKB-KW"/>
</dbReference>
<dbReference type="OrthoDB" id="9807456at2"/>
<dbReference type="GO" id="GO:0000166">
    <property type="term" value="F:nucleotide binding"/>
    <property type="evidence" value="ECO:0007669"/>
    <property type="project" value="UniProtKB-KW"/>
</dbReference>
<dbReference type="InterPro" id="IPR020922">
    <property type="entry name" value="dITP/XTP_pyrophosphatase"/>
</dbReference>
<dbReference type="KEGG" id="stur:STURON_00346"/>
<feature type="binding site" evidence="10">
    <location>
        <position position="68"/>
    </location>
    <ligand>
        <name>substrate</name>
    </ligand>
</feature>
<dbReference type="SUPFAM" id="SSF52972">
    <property type="entry name" value="ITPase-like"/>
    <property type="match status" value="1"/>
</dbReference>
<dbReference type="InterPro" id="IPR002637">
    <property type="entry name" value="RdgB/HAM1"/>
</dbReference>
<dbReference type="GO" id="GO:0046872">
    <property type="term" value="F:metal ion binding"/>
    <property type="evidence" value="ECO:0007669"/>
    <property type="project" value="UniProtKB-KW"/>
</dbReference>
<comment type="catalytic activity">
    <reaction evidence="9 10">
        <text>XTP + H2O = XMP + diphosphate + H(+)</text>
        <dbReference type="Rhea" id="RHEA:28610"/>
        <dbReference type="ChEBI" id="CHEBI:15377"/>
        <dbReference type="ChEBI" id="CHEBI:15378"/>
        <dbReference type="ChEBI" id="CHEBI:33019"/>
        <dbReference type="ChEBI" id="CHEBI:57464"/>
        <dbReference type="ChEBI" id="CHEBI:61314"/>
        <dbReference type="EC" id="3.6.1.66"/>
    </reaction>
</comment>
<dbReference type="GO" id="GO:0035870">
    <property type="term" value="F:dITP diphosphatase activity"/>
    <property type="evidence" value="ECO:0007669"/>
    <property type="project" value="UniProtKB-UniRule"/>
</dbReference>
<comment type="caution">
    <text evidence="10">Lacks conserved residue(s) required for the propagation of feature annotation.</text>
</comment>
<feature type="binding site" evidence="10">
    <location>
        <begin position="154"/>
        <end position="157"/>
    </location>
    <ligand>
        <name>substrate</name>
    </ligand>
</feature>
<evidence type="ECO:0000256" key="4">
    <source>
        <dbReference type="ARBA" id="ARBA00022741"/>
    </source>
</evidence>
<dbReference type="FunFam" id="3.90.950.10:FF:000001">
    <property type="entry name" value="dITP/XTP pyrophosphatase"/>
    <property type="match status" value="1"/>
</dbReference>
<dbReference type="GO" id="GO:0036222">
    <property type="term" value="F:XTP diphosphatase activity"/>
    <property type="evidence" value="ECO:0007669"/>
    <property type="project" value="UniProtKB-UniRule"/>
</dbReference>
<keyword evidence="7 10" id="KW-0546">Nucleotide metabolism</keyword>
<comment type="similarity">
    <text evidence="1 10 11">Belongs to the HAM1 NTPase family.</text>
</comment>
<dbReference type="EC" id="3.6.1.66" evidence="10"/>
<comment type="catalytic activity">
    <reaction evidence="8 10">
        <text>dITP + H2O = dIMP + diphosphate + H(+)</text>
        <dbReference type="Rhea" id="RHEA:28342"/>
        <dbReference type="ChEBI" id="CHEBI:15377"/>
        <dbReference type="ChEBI" id="CHEBI:15378"/>
        <dbReference type="ChEBI" id="CHEBI:33019"/>
        <dbReference type="ChEBI" id="CHEBI:61194"/>
        <dbReference type="ChEBI" id="CHEBI:61382"/>
        <dbReference type="EC" id="3.6.1.66"/>
    </reaction>
</comment>
<comment type="subunit">
    <text evidence="2 10">Homodimer.</text>
</comment>
<dbReference type="GO" id="GO:0017111">
    <property type="term" value="F:ribonucleoside triphosphate phosphatase activity"/>
    <property type="evidence" value="ECO:0007669"/>
    <property type="project" value="InterPro"/>
</dbReference>
<evidence type="ECO:0000313" key="13">
    <source>
        <dbReference type="Proteomes" id="UP000067243"/>
    </source>
</evidence>
<evidence type="ECO:0000256" key="3">
    <source>
        <dbReference type="ARBA" id="ARBA00022723"/>
    </source>
</evidence>
<protein>
    <recommendedName>
        <fullName evidence="10">dITP/XTP pyrophosphatase</fullName>
        <ecNumber evidence="10">3.6.1.66</ecNumber>
    </recommendedName>
    <alternativeName>
        <fullName evidence="10">Non-canonical purine NTP pyrophosphatase</fullName>
    </alternativeName>
    <alternativeName>
        <fullName evidence="10">Non-standard purine NTP pyrophosphatase</fullName>
    </alternativeName>
    <alternativeName>
        <fullName evidence="10">Nucleoside-triphosphate diphosphatase</fullName>
    </alternativeName>
    <alternativeName>
        <fullName evidence="10">Nucleoside-triphosphate pyrophosphatase</fullName>
        <shortName evidence="10">NTPase</shortName>
    </alternativeName>
</protein>
<evidence type="ECO:0000256" key="2">
    <source>
        <dbReference type="ARBA" id="ARBA00011738"/>
    </source>
</evidence>
<dbReference type="Proteomes" id="UP000067243">
    <property type="component" value="Chromosome"/>
</dbReference>
<dbReference type="GO" id="GO:0005829">
    <property type="term" value="C:cytosol"/>
    <property type="evidence" value="ECO:0007669"/>
    <property type="project" value="TreeGrafter"/>
</dbReference>
<dbReference type="AlphaFoldDB" id="A0A0K1P6T3"/>
<sequence length="200" mass="22971">MNIVVATKNKFKLKEYKSILTDYNVISLNDCDITEEIPEDNDTFKDNALQKALFISEKLNKPVIADDSGLSITNLNNFPGIYSARWANPITDYNIINNKIISMLDEKNLHSKNERKAFFTCAIAFVDKSNSIKEVFESTLEGYISNYEVGENGFAYDKIFKLFDSNLTLAELDSSQKNLISHRRKAIDKLIIYLNNKYKR</sequence>